<name>A0A0C3A6B2_SERVB</name>
<dbReference type="Proteomes" id="UP000054097">
    <property type="component" value="Unassembled WGS sequence"/>
</dbReference>
<reference evidence="3 5" key="1">
    <citation type="submission" date="2014-04" db="EMBL/GenBank/DDBJ databases">
        <authorList>
            <consortium name="DOE Joint Genome Institute"/>
            <person name="Kuo A."/>
            <person name="Zuccaro A."/>
            <person name="Kohler A."/>
            <person name="Nagy L.G."/>
            <person name="Floudas D."/>
            <person name="Copeland A."/>
            <person name="Barry K.W."/>
            <person name="Cichocki N."/>
            <person name="Veneault-Fourrey C."/>
            <person name="LaButti K."/>
            <person name="Lindquist E.A."/>
            <person name="Lipzen A."/>
            <person name="Lundell T."/>
            <person name="Morin E."/>
            <person name="Murat C."/>
            <person name="Sun H."/>
            <person name="Tunlid A."/>
            <person name="Henrissat B."/>
            <person name="Grigoriev I.V."/>
            <person name="Hibbett D.S."/>
            <person name="Martin F."/>
            <person name="Nordberg H.P."/>
            <person name="Cantor M.N."/>
            <person name="Hua S.X."/>
        </authorList>
    </citation>
    <scope>NUCLEOTIDE SEQUENCE [LARGE SCALE GENOMIC DNA]</scope>
    <source>
        <strain evidence="3 5">MAFF 305830</strain>
    </source>
</reference>
<feature type="compositionally biased region" description="Polar residues" evidence="1">
    <location>
        <begin position="20"/>
        <end position="41"/>
    </location>
</feature>
<dbReference type="EMBL" id="KN824465">
    <property type="protein sequence ID" value="KIM20175.1"/>
    <property type="molecule type" value="Genomic_DNA"/>
</dbReference>
<dbReference type="EMBL" id="KN824301">
    <property type="protein sequence ID" value="KIM27109.1"/>
    <property type="molecule type" value="Genomic_DNA"/>
</dbReference>
<sequence>MRTSSHQSAHGAFSGVPEDSQAQSKSPTQLIHESPPQIQTRLTKKRKTREPAGDTTKRSLARSTPEVAPAQNPVTPTSSTLDKPPQSSPRAPWLISTPRSSVNSSAQPAREVCNQPLRLSGVGNERAREVSKTRL</sequence>
<dbReference type="HOGENOM" id="CLU_1890834_0_0_1"/>
<gene>
    <name evidence="4" type="ORF">M408DRAFT_330232</name>
    <name evidence="3" type="ORF">M408DRAFT_334096</name>
    <name evidence="2" type="ORF">M408DRAFT_334378</name>
</gene>
<feature type="non-terminal residue" evidence="3">
    <location>
        <position position="135"/>
    </location>
</feature>
<evidence type="ECO:0000313" key="5">
    <source>
        <dbReference type="Proteomes" id="UP000054097"/>
    </source>
</evidence>
<proteinExistence type="predicted"/>
<evidence type="ECO:0000313" key="4">
    <source>
        <dbReference type="EMBL" id="KIM27109.1"/>
    </source>
</evidence>
<protein>
    <submittedName>
        <fullName evidence="3">Uncharacterized protein</fullName>
    </submittedName>
</protein>
<organism evidence="3 5">
    <name type="scientific">Serendipita vermifera MAFF 305830</name>
    <dbReference type="NCBI Taxonomy" id="933852"/>
    <lineage>
        <taxon>Eukaryota</taxon>
        <taxon>Fungi</taxon>
        <taxon>Dikarya</taxon>
        <taxon>Basidiomycota</taxon>
        <taxon>Agaricomycotina</taxon>
        <taxon>Agaricomycetes</taxon>
        <taxon>Sebacinales</taxon>
        <taxon>Serendipitaceae</taxon>
        <taxon>Serendipita</taxon>
    </lineage>
</organism>
<evidence type="ECO:0000313" key="3">
    <source>
        <dbReference type="EMBL" id="KIM20175.1"/>
    </source>
</evidence>
<evidence type="ECO:0000313" key="2">
    <source>
        <dbReference type="EMBL" id="KIM19506.1"/>
    </source>
</evidence>
<feature type="compositionally biased region" description="Polar residues" evidence="1">
    <location>
        <begin position="97"/>
        <end position="107"/>
    </location>
</feature>
<feature type="region of interest" description="Disordered" evidence="1">
    <location>
        <begin position="1"/>
        <end position="135"/>
    </location>
</feature>
<feature type="compositionally biased region" description="Basic and acidic residues" evidence="1">
    <location>
        <begin position="125"/>
        <end position="135"/>
    </location>
</feature>
<feature type="compositionally biased region" description="Polar residues" evidence="1">
    <location>
        <begin position="72"/>
        <end position="81"/>
    </location>
</feature>
<dbReference type="AlphaFoldDB" id="A0A0C3A6B2"/>
<keyword evidence="5" id="KW-1185">Reference proteome</keyword>
<accession>A0A0C3A6B2</accession>
<evidence type="ECO:0000256" key="1">
    <source>
        <dbReference type="SAM" id="MobiDB-lite"/>
    </source>
</evidence>
<reference evidence="3" key="3">
    <citation type="submission" date="2015-02" db="EMBL/GenBank/DDBJ databases">
        <title>Evolutionary Origins and Diversification of the Mycorrhizal Mutualists.</title>
        <authorList>
            <consortium name="DOE Joint Genome Institute"/>
            <consortium name="Mycorrhizal Genomics Consortium"/>
            <person name="Kohler A."/>
            <person name="Kuo A."/>
            <person name="Nagy L.G."/>
            <person name="Floudas D."/>
            <person name="Copeland A."/>
            <person name="Barry K.W."/>
            <person name="Cichocki N."/>
            <person name="Veneault-Fourrey C."/>
            <person name="LaButti K."/>
            <person name="Lindquist E.A."/>
            <person name="Lipzen A."/>
            <person name="Lundell T."/>
            <person name="Morin E."/>
            <person name="Murat C."/>
            <person name="Riley R."/>
            <person name="Ohm R."/>
            <person name="Sun H."/>
            <person name="Tunlid A."/>
            <person name="Henrissat B."/>
            <person name="Grigoriev I.V."/>
            <person name="Hibbett D.S."/>
            <person name="Martin F."/>
        </authorList>
    </citation>
    <scope>NUCLEOTIDE SEQUENCE</scope>
    <source>
        <strain evidence="3">MAFF 305830</strain>
    </source>
</reference>
<dbReference type="EMBL" id="KN824656">
    <property type="protein sequence ID" value="KIM19506.1"/>
    <property type="molecule type" value="Genomic_DNA"/>
</dbReference>
<reference evidence="5" key="2">
    <citation type="submission" date="2015-01" db="EMBL/GenBank/DDBJ databases">
        <title>Evolutionary Origins and Diversification of the Mycorrhizal Mutualists.</title>
        <authorList>
            <consortium name="DOE Joint Genome Institute"/>
            <consortium name="Mycorrhizal Genomics Consortium"/>
            <person name="Kohler A."/>
            <person name="Kuo A."/>
            <person name="Nagy L.G."/>
            <person name="Floudas D."/>
            <person name="Copeland A."/>
            <person name="Barry K.W."/>
            <person name="Cichocki N."/>
            <person name="Veneault-Fourrey C."/>
            <person name="LaButti K."/>
            <person name="Lindquist E.A."/>
            <person name="Lipzen A."/>
            <person name="Lundell T."/>
            <person name="Morin E."/>
            <person name="Murat C."/>
            <person name="Riley R."/>
            <person name="Ohm R."/>
            <person name="Sun H."/>
            <person name="Tunlid A."/>
            <person name="Henrissat B."/>
            <person name="Grigoriev I.V."/>
            <person name="Hibbett D.S."/>
            <person name="Martin F."/>
        </authorList>
    </citation>
    <scope>NUCLEOTIDE SEQUENCE [LARGE SCALE GENOMIC DNA]</scope>
    <source>
        <strain evidence="5">MAFF 305830</strain>
    </source>
</reference>